<evidence type="ECO:0000313" key="9">
    <source>
        <dbReference type="Proteomes" id="UP000664417"/>
    </source>
</evidence>
<dbReference type="GO" id="GO:0008961">
    <property type="term" value="F:phosphatidylglycerol-prolipoprotein diacylglyceryl transferase activity"/>
    <property type="evidence" value="ECO:0007669"/>
    <property type="project" value="InterPro"/>
</dbReference>
<dbReference type="GO" id="GO:0005886">
    <property type="term" value="C:plasma membrane"/>
    <property type="evidence" value="ECO:0007669"/>
    <property type="project" value="InterPro"/>
</dbReference>
<feature type="transmembrane region" description="Helical" evidence="7">
    <location>
        <begin position="195"/>
        <end position="212"/>
    </location>
</feature>
<feature type="transmembrane region" description="Helical" evidence="7">
    <location>
        <begin position="163"/>
        <end position="188"/>
    </location>
</feature>
<dbReference type="Pfam" id="PF01790">
    <property type="entry name" value="LGT"/>
    <property type="match status" value="1"/>
</dbReference>
<feature type="transmembrane region" description="Helical" evidence="7">
    <location>
        <begin position="117"/>
        <end position="143"/>
    </location>
</feature>
<feature type="transmembrane region" description="Helical" evidence="7">
    <location>
        <begin position="45"/>
        <end position="67"/>
    </location>
</feature>
<evidence type="ECO:0000256" key="3">
    <source>
        <dbReference type="ARBA" id="ARBA00022679"/>
    </source>
</evidence>
<keyword evidence="4 7" id="KW-0812">Transmembrane</keyword>
<evidence type="ECO:0000256" key="6">
    <source>
        <dbReference type="ARBA" id="ARBA00023136"/>
    </source>
</evidence>
<keyword evidence="3 8" id="KW-0808">Transferase</keyword>
<dbReference type="AlphaFoldDB" id="A0A8J7U1M3"/>
<dbReference type="InterPro" id="IPR001640">
    <property type="entry name" value="Lgt"/>
</dbReference>
<evidence type="ECO:0000313" key="8">
    <source>
        <dbReference type="EMBL" id="MBO1318348.1"/>
    </source>
</evidence>
<keyword evidence="9" id="KW-1185">Reference proteome</keyword>
<feature type="transmembrane region" description="Helical" evidence="7">
    <location>
        <begin position="15"/>
        <end position="33"/>
    </location>
</feature>
<proteinExistence type="inferred from homology"/>
<feature type="transmembrane region" description="Helical" evidence="7">
    <location>
        <begin position="232"/>
        <end position="249"/>
    </location>
</feature>
<sequence length="261" mass="28199">MHPILFEIFGFEVPSYGVALVTAFIIATILLRREGARLDLDPEQLTDAAVSGLLFGLIGAKLLLIIVELDDFIQNPAKLLDTIRSAGVIYGGQIGGALGVIWYLNRHKLPIVKTLDVMAPHLALGIGLGRVACLLAGCCYGVHYDGPFALHFPEVAHCPAPAGVGLFPIQIVSLINGVVLYGILIWLLRRRKFDGQIVAAFVFLYGLTRAIIENYRGDGVRGVWFDGMISTSQLIALGGMAAAIGWTLWKFKGLSRKNTSG</sequence>
<evidence type="ECO:0000256" key="1">
    <source>
        <dbReference type="ARBA" id="ARBA00007150"/>
    </source>
</evidence>
<evidence type="ECO:0000256" key="2">
    <source>
        <dbReference type="ARBA" id="ARBA00022475"/>
    </source>
</evidence>
<accession>A0A8J7U1M3</accession>
<dbReference type="RefSeq" id="WP_207858062.1">
    <property type="nucleotide sequence ID" value="NZ_JAFREP010000005.1"/>
</dbReference>
<dbReference type="EMBL" id="JAFREP010000005">
    <property type="protein sequence ID" value="MBO1318348.1"/>
    <property type="molecule type" value="Genomic_DNA"/>
</dbReference>
<dbReference type="Proteomes" id="UP000664417">
    <property type="component" value="Unassembled WGS sequence"/>
</dbReference>
<name>A0A8J7U1M3_9BACT</name>
<dbReference type="GO" id="GO:0042158">
    <property type="term" value="P:lipoprotein biosynthetic process"/>
    <property type="evidence" value="ECO:0007669"/>
    <property type="project" value="InterPro"/>
</dbReference>
<keyword evidence="2" id="KW-1003">Cell membrane</keyword>
<protein>
    <submittedName>
        <fullName evidence="8">Prolipoprotein diacylglyceryl transferase</fullName>
    </submittedName>
</protein>
<dbReference type="PANTHER" id="PTHR30589:SF0">
    <property type="entry name" value="PHOSPHATIDYLGLYCEROL--PROLIPOPROTEIN DIACYLGLYCERYL TRANSFERASE"/>
    <property type="match status" value="1"/>
</dbReference>
<comment type="similarity">
    <text evidence="1">Belongs to the Lgt family.</text>
</comment>
<keyword evidence="5 7" id="KW-1133">Transmembrane helix</keyword>
<organism evidence="8 9">
    <name type="scientific">Acanthopleuribacter pedis</name>
    <dbReference type="NCBI Taxonomy" id="442870"/>
    <lineage>
        <taxon>Bacteria</taxon>
        <taxon>Pseudomonadati</taxon>
        <taxon>Acidobacteriota</taxon>
        <taxon>Holophagae</taxon>
        <taxon>Acanthopleuribacterales</taxon>
        <taxon>Acanthopleuribacteraceae</taxon>
        <taxon>Acanthopleuribacter</taxon>
    </lineage>
</organism>
<keyword evidence="6 7" id="KW-0472">Membrane</keyword>
<dbReference type="PANTHER" id="PTHR30589">
    <property type="entry name" value="PROLIPOPROTEIN DIACYLGLYCERYL TRANSFERASE"/>
    <property type="match status" value="1"/>
</dbReference>
<feature type="transmembrane region" description="Helical" evidence="7">
    <location>
        <begin position="87"/>
        <end position="105"/>
    </location>
</feature>
<reference evidence="8" key="1">
    <citation type="submission" date="2021-03" db="EMBL/GenBank/DDBJ databases">
        <authorList>
            <person name="Wang G."/>
        </authorList>
    </citation>
    <scope>NUCLEOTIDE SEQUENCE</scope>
    <source>
        <strain evidence="8">KCTC 12899</strain>
    </source>
</reference>
<evidence type="ECO:0000256" key="4">
    <source>
        <dbReference type="ARBA" id="ARBA00022692"/>
    </source>
</evidence>
<evidence type="ECO:0000256" key="7">
    <source>
        <dbReference type="SAM" id="Phobius"/>
    </source>
</evidence>
<comment type="caution">
    <text evidence="8">The sequence shown here is derived from an EMBL/GenBank/DDBJ whole genome shotgun (WGS) entry which is preliminary data.</text>
</comment>
<evidence type="ECO:0000256" key="5">
    <source>
        <dbReference type="ARBA" id="ARBA00022989"/>
    </source>
</evidence>
<gene>
    <name evidence="8" type="ORF">J3U88_07770</name>
</gene>